<dbReference type="SUPFAM" id="SSF52402">
    <property type="entry name" value="Adenine nucleotide alpha hydrolases-like"/>
    <property type="match status" value="1"/>
</dbReference>
<keyword evidence="3" id="KW-1185">Reference proteome</keyword>
<sequence>MGEHVPPQPHPSRMTAFTGHPLVVGVVPDQSPLVALTAVSLARATGAPAIYFAHVDTSRYADVEHPDGTVTHLSIDPDLDDEDWPEREAALVEQVEQWMASADLPWHFRYLAGRPDRALTHLARAVDASAFVVGSHVRRHHRLTDFVNGSVSMQLSHRQHRPVVVVPVNVVDWEGRAPWE</sequence>
<dbReference type="Proteomes" id="UP001500013">
    <property type="component" value="Unassembled WGS sequence"/>
</dbReference>
<evidence type="ECO:0000313" key="2">
    <source>
        <dbReference type="EMBL" id="GAA1964838.1"/>
    </source>
</evidence>
<dbReference type="Gene3D" id="3.40.50.620">
    <property type="entry name" value="HUPs"/>
    <property type="match status" value="1"/>
</dbReference>
<gene>
    <name evidence="2" type="ORF">GCM10009817_00750</name>
</gene>
<evidence type="ECO:0000259" key="1">
    <source>
        <dbReference type="Pfam" id="PF00582"/>
    </source>
</evidence>
<comment type="caution">
    <text evidence="2">The sequence shown here is derived from an EMBL/GenBank/DDBJ whole genome shotgun (WGS) entry which is preliminary data.</text>
</comment>
<organism evidence="2 3">
    <name type="scientific">Terrabacter lapilli</name>
    <dbReference type="NCBI Taxonomy" id="436231"/>
    <lineage>
        <taxon>Bacteria</taxon>
        <taxon>Bacillati</taxon>
        <taxon>Actinomycetota</taxon>
        <taxon>Actinomycetes</taxon>
        <taxon>Micrococcales</taxon>
        <taxon>Intrasporangiaceae</taxon>
        <taxon>Terrabacter</taxon>
    </lineage>
</organism>
<name>A0ABN2R7F3_9MICO</name>
<reference evidence="2 3" key="1">
    <citation type="journal article" date="2019" name="Int. J. Syst. Evol. Microbiol.">
        <title>The Global Catalogue of Microorganisms (GCM) 10K type strain sequencing project: providing services to taxonomists for standard genome sequencing and annotation.</title>
        <authorList>
            <consortium name="The Broad Institute Genomics Platform"/>
            <consortium name="The Broad Institute Genome Sequencing Center for Infectious Disease"/>
            <person name="Wu L."/>
            <person name="Ma J."/>
        </authorList>
    </citation>
    <scope>NUCLEOTIDE SEQUENCE [LARGE SCALE GENOMIC DNA]</scope>
    <source>
        <strain evidence="2 3">JCM 15628</strain>
    </source>
</reference>
<evidence type="ECO:0000313" key="3">
    <source>
        <dbReference type="Proteomes" id="UP001500013"/>
    </source>
</evidence>
<accession>A0ABN2R7F3</accession>
<protein>
    <recommendedName>
        <fullName evidence="1">UspA domain-containing protein</fullName>
    </recommendedName>
</protein>
<dbReference type="EMBL" id="BAAAPU010000001">
    <property type="protein sequence ID" value="GAA1964838.1"/>
    <property type="molecule type" value="Genomic_DNA"/>
</dbReference>
<feature type="domain" description="UspA" evidence="1">
    <location>
        <begin position="22"/>
        <end position="167"/>
    </location>
</feature>
<dbReference type="InterPro" id="IPR006016">
    <property type="entry name" value="UspA"/>
</dbReference>
<dbReference type="InterPro" id="IPR014729">
    <property type="entry name" value="Rossmann-like_a/b/a_fold"/>
</dbReference>
<dbReference type="Pfam" id="PF00582">
    <property type="entry name" value="Usp"/>
    <property type="match status" value="1"/>
</dbReference>
<proteinExistence type="predicted"/>
<dbReference type="CDD" id="cd00293">
    <property type="entry name" value="USP-like"/>
    <property type="match status" value="1"/>
</dbReference>